<feature type="signal peptide" evidence="1">
    <location>
        <begin position="1"/>
        <end position="25"/>
    </location>
</feature>
<dbReference type="InterPro" id="IPR000719">
    <property type="entry name" value="Prot_kinase_dom"/>
</dbReference>
<keyword evidence="4" id="KW-1185">Reference proteome</keyword>
<dbReference type="OrthoDB" id="4062651at2759"/>
<accession>A0A4V1IWU2</accession>
<evidence type="ECO:0000313" key="4">
    <source>
        <dbReference type="Proteomes" id="UP000271241"/>
    </source>
</evidence>
<evidence type="ECO:0000259" key="2">
    <source>
        <dbReference type="PROSITE" id="PS50011"/>
    </source>
</evidence>
<evidence type="ECO:0000256" key="1">
    <source>
        <dbReference type="SAM" id="SignalP"/>
    </source>
</evidence>
<dbReference type="AlphaFoldDB" id="A0A4V1IWU2"/>
<dbReference type="GO" id="GO:0005524">
    <property type="term" value="F:ATP binding"/>
    <property type="evidence" value="ECO:0007669"/>
    <property type="project" value="InterPro"/>
</dbReference>
<dbReference type="Gene3D" id="1.10.510.10">
    <property type="entry name" value="Transferase(Phosphotransferase) domain 1"/>
    <property type="match status" value="1"/>
</dbReference>
<evidence type="ECO:0000313" key="3">
    <source>
        <dbReference type="EMBL" id="RKP08749.1"/>
    </source>
</evidence>
<dbReference type="Proteomes" id="UP000271241">
    <property type="component" value="Unassembled WGS sequence"/>
</dbReference>
<dbReference type="GO" id="GO:0004672">
    <property type="term" value="F:protein kinase activity"/>
    <property type="evidence" value="ECO:0007669"/>
    <property type="project" value="InterPro"/>
</dbReference>
<sequence>MHAFSIRTLLVIAAAALLSSDLSYADLTQPDMSPSGSASHQIPAQPGMLPSYDTLFANPAQSVSDTEWPSRPGLYVVKWHPEQSNGMRTAVVDYSSTNGLLKCTPHVNQHNNEVTALSTSNGYRCLILEMIDGSFFTMYANGFVHGNITPDTVYLQLNSKGAFKLILTGFEGSHPFSEFPQASIIKPEGYSPPEDFVESDAFQYARDAWMFGATLYFMTNGHPPYGFAYSKRHKAMLPVPAEELQQTMEQVAETGKNSYLPVKTRSKALLYAIKSLLVSIPNGRAGADDIAFSEHFKTFASMPKNNNLWQRWGLLKSRLPIVGTPSWLVEPPPREHVEDTSTRYKPL</sequence>
<reference evidence="4" key="1">
    <citation type="journal article" date="2018" name="Nat. Microbiol.">
        <title>Leveraging single-cell genomics to expand the fungal tree of life.</title>
        <authorList>
            <person name="Ahrendt S.R."/>
            <person name="Quandt C.A."/>
            <person name="Ciobanu D."/>
            <person name="Clum A."/>
            <person name="Salamov A."/>
            <person name="Andreopoulos B."/>
            <person name="Cheng J.F."/>
            <person name="Woyke T."/>
            <person name="Pelin A."/>
            <person name="Henrissat B."/>
            <person name="Reynolds N.K."/>
            <person name="Benny G.L."/>
            <person name="Smith M.E."/>
            <person name="James T.Y."/>
            <person name="Grigoriev I.V."/>
        </authorList>
    </citation>
    <scope>NUCLEOTIDE SEQUENCE [LARGE SCALE GENOMIC DNA]</scope>
    <source>
        <strain evidence="4">RSA 1356</strain>
    </source>
</reference>
<dbReference type="SUPFAM" id="SSF56112">
    <property type="entry name" value="Protein kinase-like (PK-like)"/>
    <property type="match status" value="1"/>
</dbReference>
<dbReference type="PROSITE" id="PS50011">
    <property type="entry name" value="PROTEIN_KINASE_DOM"/>
    <property type="match status" value="1"/>
</dbReference>
<proteinExistence type="predicted"/>
<dbReference type="InterPro" id="IPR011009">
    <property type="entry name" value="Kinase-like_dom_sf"/>
</dbReference>
<gene>
    <name evidence="3" type="ORF">THASP1DRAFT_23322</name>
</gene>
<dbReference type="EMBL" id="KZ992573">
    <property type="protein sequence ID" value="RKP08749.1"/>
    <property type="molecule type" value="Genomic_DNA"/>
</dbReference>
<keyword evidence="1" id="KW-0732">Signal</keyword>
<feature type="chain" id="PRO_5020745846" description="Protein kinase domain-containing protein" evidence="1">
    <location>
        <begin position="26"/>
        <end position="347"/>
    </location>
</feature>
<name>A0A4V1IWU2_9FUNG</name>
<feature type="domain" description="Protein kinase" evidence="2">
    <location>
        <begin position="1"/>
        <end position="296"/>
    </location>
</feature>
<organism evidence="3 4">
    <name type="scientific">Thamnocephalis sphaerospora</name>
    <dbReference type="NCBI Taxonomy" id="78915"/>
    <lineage>
        <taxon>Eukaryota</taxon>
        <taxon>Fungi</taxon>
        <taxon>Fungi incertae sedis</taxon>
        <taxon>Zoopagomycota</taxon>
        <taxon>Zoopagomycotina</taxon>
        <taxon>Zoopagomycetes</taxon>
        <taxon>Zoopagales</taxon>
        <taxon>Sigmoideomycetaceae</taxon>
        <taxon>Thamnocephalis</taxon>
    </lineage>
</organism>
<protein>
    <recommendedName>
        <fullName evidence="2">Protein kinase domain-containing protein</fullName>
    </recommendedName>
</protein>